<proteinExistence type="predicted"/>
<dbReference type="EMBL" id="CP001932">
    <property type="protein sequence ID" value="ADD04054.1"/>
    <property type="molecule type" value="Genomic_DNA"/>
</dbReference>
<protein>
    <submittedName>
        <fullName evidence="1">Uncharacterized protein</fullName>
    </submittedName>
</protein>
<dbReference type="Proteomes" id="UP000001879">
    <property type="component" value="Chromosome"/>
</dbReference>
<dbReference type="HOGENOM" id="CLU_3003233_0_0_2"/>
<organism evidence="1 2">
    <name type="scientific">Natrialba magadii (strain ATCC 43099 / DSM 3394 / CCM 3739 / CIP 104546 / IAM 13178 / JCM 8861 / NBRC 102185 / NCIMB 2190 / MS3)</name>
    <name type="common">Natronobacterium magadii</name>
    <dbReference type="NCBI Taxonomy" id="547559"/>
    <lineage>
        <taxon>Archaea</taxon>
        <taxon>Methanobacteriati</taxon>
        <taxon>Methanobacteriota</taxon>
        <taxon>Stenosarchaea group</taxon>
        <taxon>Halobacteria</taxon>
        <taxon>Halobacteriales</taxon>
        <taxon>Natrialbaceae</taxon>
        <taxon>Natrialba</taxon>
    </lineage>
</organism>
<keyword evidence="2" id="KW-1185">Reference proteome</keyword>
<dbReference type="AlphaFoldDB" id="D3SY14"/>
<sequence>MRNQDAIFDTKQHISTTRDIRGQPLSELVLSLLDSAFAGVLCGSERRNRYGERKAR</sequence>
<gene>
    <name evidence="1" type="ordered locus">Nmag_0466</name>
</gene>
<evidence type="ECO:0000313" key="2">
    <source>
        <dbReference type="Proteomes" id="UP000001879"/>
    </source>
</evidence>
<reference evidence="2" key="1">
    <citation type="submission" date="2010-02" db="EMBL/GenBank/DDBJ databases">
        <title>Complete sequence of chromosome of Natrialba magadii ATCC 43099.</title>
        <authorList>
            <consortium name="US DOE Joint Genome Institute"/>
            <person name="Lucas S."/>
            <person name="Copeland A."/>
            <person name="Lapidus A."/>
            <person name="Cheng J.-F."/>
            <person name="Bruce D."/>
            <person name="Goodwin L."/>
            <person name="Pitluck S."/>
            <person name="Davenport K."/>
            <person name="Saunders E."/>
            <person name="Detter J.C."/>
            <person name="Han C."/>
            <person name="Tapia R."/>
            <person name="Land M."/>
            <person name="Hauser L."/>
            <person name="Kyrpides N."/>
            <person name="Mikhailova N."/>
            <person name="De Castro R.E."/>
            <person name="Maupin-Furlow J.A."/>
            <person name="Woyke T."/>
        </authorList>
    </citation>
    <scope>NUCLEOTIDE SEQUENCE [LARGE SCALE GENOMIC DNA]</scope>
    <source>
        <strain evidence="2">ATCC 43099 / DSM 3394 / CCM 3739 / CIP 104546 / IAM 13178 / JCM 8861 / NBRC 102185 / NCIMB 2190 / MS3</strain>
    </source>
</reference>
<dbReference type="PaxDb" id="547559-Nmag_0466"/>
<evidence type="ECO:0000313" key="1">
    <source>
        <dbReference type="EMBL" id="ADD04054.1"/>
    </source>
</evidence>
<name>D3SY14_NATMM</name>
<dbReference type="KEGG" id="nmg:Nmag_0466"/>
<reference evidence="1 2" key="2">
    <citation type="journal article" date="2012" name="BMC Genomics">
        <title>A comparative genomics perspective on the genetic content of the alkaliphilic haloarchaeon Natrialba magadii ATCC 43099T.</title>
        <authorList>
            <person name="Siddaramappa S."/>
            <person name="Challacombe J.F."/>
            <person name="Decastro R.E."/>
            <person name="Pfeiffer F."/>
            <person name="Sastre D.E."/>
            <person name="Gimenez M.I."/>
            <person name="Paggi R.A."/>
            <person name="Detter J.C."/>
            <person name="Davenport K.W."/>
            <person name="Goodwin L.A."/>
            <person name="Kyrpides N."/>
            <person name="Tapia R."/>
            <person name="Pitluck S."/>
            <person name="Lucas S."/>
            <person name="Woyke T."/>
            <person name="Maupin-Furlow J.A."/>
        </authorList>
    </citation>
    <scope>NUCLEOTIDE SEQUENCE [LARGE SCALE GENOMIC DNA]</scope>
    <source>
        <strain evidence="2">ATCC 43099 / DSM 3394 / CCM 3739 / CIP 104546 / IAM 13178 / JCM 8861 / NBRC 102185 / NCIMB 2190 / MS3</strain>
    </source>
</reference>
<accession>D3SY14</accession>